<dbReference type="GO" id="GO:0016036">
    <property type="term" value="P:cellular response to phosphate starvation"/>
    <property type="evidence" value="ECO:0007669"/>
    <property type="project" value="TreeGrafter"/>
</dbReference>
<dbReference type="Pfam" id="PF00512">
    <property type="entry name" value="HisKA"/>
    <property type="match status" value="1"/>
</dbReference>
<name>A0A519BIA2_ACIG2</name>
<dbReference type="PANTHER" id="PTHR45453">
    <property type="entry name" value="PHOSPHATE REGULON SENSOR PROTEIN PHOR"/>
    <property type="match status" value="1"/>
</dbReference>
<dbReference type="CDD" id="cd00082">
    <property type="entry name" value="HisKA"/>
    <property type="match status" value="1"/>
</dbReference>
<dbReference type="GO" id="GO:0004721">
    <property type="term" value="F:phosphoprotein phosphatase activity"/>
    <property type="evidence" value="ECO:0007669"/>
    <property type="project" value="TreeGrafter"/>
</dbReference>
<protein>
    <recommendedName>
        <fullName evidence="2">histidine kinase</fullName>
        <ecNumber evidence="2">2.7.13.3</ecNumber>
    </recommendedName>
</protein>
<organism evidence="9 10">
    <name type="scientific">Acididesulfobacter guangdongensis</name>
    <dbReference type="NCBI Taxonomy" id="2597225"/>
    <lineage>
        <taxon>Bacteria</taxon>
        <taxon>Deltaproteobacteria</taxon>
        <taxon>Candidatus Acidulodesulfobacterales</taxon>
        <taxon>Candidatus Acididesulfobacter</taxon>
    </lineage>
</organism>
<dbReference type="Gene3D" id="3.30.565.10">
    <property type="entry name" value="Histidine kinase-like ATPase, C-terminal domain"/>
    <property type="match status" value="1"/>
</dbReference>
<dbReference type="AlphaFoldDB" id="A0A519BIA2"/>
<evidence type="ECO:0000256" key="6">
    <source>
        <dbReference type="ARBA" id="ARBA00023012"/>
    </source>
</evidence>
<dbReference type="GO" id="GO:0000155">
    <property type="term" value="F:phosphorelay sensor kinase activity"/>
    <property type="evidence" value="ECO:0007669"/>
    <property type="project" value="InterPro"/>
</dbReference>
<feature type="domain" description="Histidine kinase" evidence="8">
    <location>
        <begin position="172"/>
        <end position="417"/>
    </location>
</feature>
<dbReference type="FunFam" id="1.10.287.130:FF:000001">
    <property type="entry name" value="Two-component sensor histidine kinase"/>
    <property type="match status" value="1"/>
</dbReference>
<dbReference type="SMART" id="SM00388">
    <property type="entry name" value="HisKA"/>
    <property type="match status" value="1"/>
</dbReference>
<keyword evidence="6" id="KW-0902">Two-component regulatory system</keyword>
<comment type="caution">
    <text evidence="9">The sequence shown here is derived from an EMBL/GenBank/DDBJ whole genome shotgun (WGS) entry which is preliminary data.</text>
</comment>
<evidence type="ECO:0000259" key="8">
    <source>
        <dbReference type="PROSITE" id="PS50109"/>
    </source>
</evidence>
<dbReference type="PANTHER" id="PTHR45453:SF1">
    <property type="entry name" value="PHOSPHATE REGULON SENSOR PROTEIN PHOR"/>
    <property type="match status" value="1"/>
</dbReference>
<keyword evidence="4" id="KW-0808">Transferase</keyword>
<evidence type="ECO:0000256" key="4">
    <source>
        <dbReference type="ARBA" id="ARBA00022679"/>
    </source>
</evidence>
<dbReference type="InterPro" id="IPR050351">
    <property type="entry name" value="BphY/WalK/GraS-like"/>
</dbReference>
<evidence type="ECO:0000313" key="9">
    <source>
        <dbReference type="EMBL" id="RZD16979.1"/>
    </source>
</evidence>
<dbReference type="InterPro" id="IPR005467">
    <property type="entry name" value="His_kinase_dom"/>
</dbReference>
<dbReference type="EC" id="2.7.13.3" evidence="2"/>
<evidence type="ECO:0000256" key="2">
    <source>
        <dbReference type="ARBA" id="ARBA00012438"/>
    </source>
</evidence>
<dbReference type="GO" id="GO:0005886">
    <property type="term" value="C:plasma membrane"/>
    <property type="evidence" value="ECO:0007669"/>
    <property type="project" value="TreeGrafter"/>
</dbReference>
<dbReference type="Pfam" id="PF02518">
    <property type="entry name" value="HATPase_c"/>
    <property type="match status" value="1"/>
</dbReference>
<dbReference type="SUPFAM" id="SSF47384">
    <property type="entry name" value="Homodimeric domain of signal transducing histidine kinase"/>
    <property type="match status" value="1"/>
</dbReference>
<sequence>MIYLSTILIFILIITLIAFFLYYFLLKNKRIFSAFSDADINNKIKENENFLKIYKNILQQVTDGIAVIDENKNIIFVNSSFRKNIRSGLSDNVDRFELLTRNYELNNIINKIIENNDSNIIEKKISYFDKADEKIVSCKIFKINETKYYAVIIRDITYIQKIENIKSAFIQNISHEIKTPITAITGFIETLKDGALDNKETAVKFFNIIDHHAKRLNSLIDDLIVLTNIETGGASLKIEEIDLINLIENSLQLFENEIRAKNLKIIKNLDCFDGAAFFSDFSKINQIVINMLQNSVKYTEHDGKISIDLYFETNSGANNIIADLSETSIVWGTIDPNADNFLYISVEDTGIGVSYPNLLRLGERFFRVDSSHSADPGGTGLGLAIIKHILKLLNGTAILQSSLGNGFTFTVLIPQTGGTNRLNDKDNNIMPA</sequence>
<evidence type="ECO:0000256" key="5">
    <source>
        <dbReference type="ARBA" id="ARBA00022777"/>
    </source>
</evidence>
<dbReference type="Proteomes" id="UP000316562">
    <property type="component" value="Unassembled WGS sequence"/>
</dbReference>
<dbReference type="Gene3D" id="3.30.450.20">
    <property type="entry name" value="PAS domain"/>
    <property type="match status" value="1"/>
</dbReference>
<evidence type="ECO:0000256" key="3">
    <source>
        <dbReference type="ARBA" id="ARBA00022553"/>
    </source>
</evidence>
<keyword evidence="7" id="KW-0812">Transmembrane</keyword>
<dbReference type="SUPFAM" id="SSF55874">
    <property type="entry name" value="ATPase domain of HSP90 chaperone/DNA topoisomerase II/histidine kinase"/>
    <property type="match status" value="1"/>
</dbReference>
<feature type="transmembrane region" description="Helical" evidence="7">
    <location>
        <begin position="6"/>
        <end position="26"/>
    </location>
</feature>
<dbReference type="InterPro" id="IPR036097">
    <property type="entry name" value="HisK_dim/P_sf"/>
</dbReference>
<keyword evidence="7" id="KW-1133">Transmembrane helix</keyword>
<comment type="catalytic activity">
    <reaction evidence="1">
        <text>ATP + protein L-histidine = ADP + protein N-phospho-L-histidine.</text>
        <dbReference type="EC" id="2.7.13.3"/>
    </reaction>
</comment>
<accession>A0A519BIA2</accession>
<dbReference type="InterPro" id="IPR004358">
    <property type="entry name" value="Sig_transdc_His_kin-like_C"/>
</dbReference>
<dbReference type="InterPro" id="IPR003661">
    <property type="entry name" value="HisK_dim/P_dom"/>
</dbReference>
<dbReference type="InterPro" id="IPR003594">
    <property type="entry name" value="HATPase_dom"/>
</dbReference>
<dbReference type="InterPro" id="IPR036890">
    <property type="entry name" value="HATPase_C_sf"/>
</dbReference>
<evidence type="ECO:0000256" key="7">
    <source>
        <dbReference type="SAM" id="Phobius"/>
    </source>
</evidence>
<reference evidence="9 10" key="1">
    <citation type="journal article" date="2019" name="ISME J.">
        <title>Insights into ecological role of a new deltaproteobacterial order Candidatus Acidulodesulfobacterales by metagenomics and metatranscriptomics.</title>
        <authorList>
            <person name="Tan S."/>
            <person name="Liu J."/>
            <person name="Fang Y."/>
            <person name="Hedlund B.P."/>
            <person name="Lian Z.H."/>
            <person name="Huang L.Y."/>
            <person name="Li J.T."/>
            <person name="Huang L.N."/>
            <person name="Li W.J."/>
            <person name="Jiang H.C."/>
            <person name="Dong H.L."/>
            <person name="Shu W.S."/>
        </authorList>
    </citation>
    <scope>NUCLEOTIDE SEQUENCE [LARGE SCALE GENOMIC DNA]</scope>
    <source>
        <strain evidence="9">AP2</strain>
    </source>
</reference>
<keyword evidence="3" id="KW-0597">Phosphoprotein</keyword>
<dbReference type="PROSITE" id="PS50109">
    <property type="entry name" value="HIS_KIN"/>
    <property type="match status" value="1"/>
</dbReference>
<dbReference type="PRINTS" id="PR00344">
    <property type="entry name" value="BCTRLSENSOR"/>
</dbReference>
<dbReference type="Gene3D" id="1.10.287.130">
    <property type="match status" value="1"/>
</dbReference>
<keyword evidence="7" id="KW-0472">Membrane</keyword>
<keyword evidence="5" id="KW-0418">Kinase</keyword>
<evidence type="ECO:0000313" key="10">
    <source>
        <dbReference type="Proteomes" id="UP000316562"/>
    </source>
</evidence>
<gene>
    <name evidence="9" type="ORF">EVJ46_01720</name>
</gene>
<dbReference type="EMBL" id="SGBC01000001">
    <property type="protein sequence ID" value="RZD16979.1"/>
    <property type="molecule type" value="Genomic_DNA"/>
</dbReference>
<dbReference type="SMART" id="SM00387">
    <property type="entry name" value="HATPase_c"/>
    <property type="match status" value="1"/>
</dbReference>
<evidence type="ECO:0000256" key="1">
    <source>
        <dbReference type="ARBA" id="ARBA00000085"/>
    </source>
</evidence>
<proteinExistence type="predicted"/>